<proteinExistence type="predicted"/>
<organism evidence="1 2">
    <name type="scientific">Halorientalis regularis</name>
    <dbReference type="NCBI Taxonomy" id="660518"/>
    <lineage>
        <taxon>Archaea</taxon>
        <taxon>Methanobacteriati</taxon>
        <taxon>Methanobacteriota</taxon>
        <taxon>Stenosarchaea group</taxon>
        <taxon>Halobacteria</taxon>
        <taxon>Halobacteriales</taxon>
        <taxon>Haloarculaceae</taxon>
        <taxon>Halorientalis</taxon>
    </lineage>
</organism>
<name>A0A1G7NLG0_9EURY</name>
<evidence type="ECO:0000313" key="2">
    <source>
        <dbReference type="Proteomes" id="UP000199076"/>
    </source>
</evidence>
<dbReference type="AlphaFoldDB" id="A0A1G7NLG0"/>
<accession>A0A1G7NLG0</accession>
<keyword evidence="2" id="KW-1185">Reference proteome</keyword>
<evidence type="ECO:0000313" key="1">
    <source>
        <dbReference type="EMBL" id="SDF74100.1"/>
    </source>
</evidence>
<sequence>MPGSFMIDETGVAVCAALRSESGCTDTALTR</sequence>
<dbReference type="Proteomes" id="UP000199076">
    <property type="component" value="Unassembled WGS sequence"/>
</dbReference>
<reference evidence="2" key="1">
    <citation type="submission" date="2016-10" db="EMBL/GenBank/DDBJ databases">
        <authorList>
            <person name="Varghese N."/>
            <person name="Submissions S."/>
        </authorList>
    </citation>
    <scope>NUCLEOTIDE SEQUENCE [LARGE SCALE GENOMIC DNA]</scope>
    <source>
        <strain evidence="2">IBRC-M 10760</strain>
    </source>
</reference>
<dbReference type="EMBL" id="FNBK01000009">
    <property type="protein sequence ID" value="SDF74100.1"/>
    <property type="molecule type" value="Genomic_DNA"/>
</dbReference>
<gene>
    <name evidence="1" type="ORF">SAMN05216218_10926</name>
</gene>
<protein>
    <submittedName>
        <fullName evidence="1">Uncharacterized protein</fullName>
    </submittedName>
</protein>